<evidence type="ECO:0000256" key="1">
    <source>
        <dbReference type="SAM" id="MobiDB-lite"/>
    </source>
</evidence>
<keyword evidence="2" id="KW-1133">Transmembrane helix</keyword>
<accession>Q0RIW2</accession>
<feature type="transmembrane region" description="Helical" evidence="2">
    <location>
        <begin position="259"/>
        <end position="276"/>
    </location>
</feature>
<feature type="region of interest" description="Disordered" evidence="1">
    <location>
        <begin position="1"/>
        <end position="28"/>
    </location>
</feature>
<sequence>MTDGSGFRDGDAPSSTTNSVSGSSTVGAQAGTVHGDVRVYMVPPGATPEERFEVGALHLEGNMPPRALELMNEAVLMRPTRTDRMLFHWLLALVSGRSRDELTTEQTRQLKEVLAGPPAAVHDAWTDGLRVVLLLLNAVTATEDEMALALKELDALDRSVLGRTQRRMILRHLEQFLEGPLEDQLWRRAIEVAARGQQAGARQDRVWKFFEPPPIEARARGARPTTVPADTRLRAEISRLALVAWAVYLAIQLTLNGRLAVLFGCAVVLVGGLLGLQRGIVWNVTYDHTQDGSEIPPGAFARKVEGRLRYYVASYRPHGLTSDQWLWQTADARFSLLREIVGQYSYSRISIERIAWLLRHEATHLKRLSGGEARVSFRRELRVAPGVSARGTLGITAVVGGCLWATVAAAGVDLLLAVGTVLVVSASTTGYARAWLAMNGDHRRRVAETAQHAEVLAARQAALERWRARLADRPSDAELAQWLDHDRKLLLDRALRHYRLTASDVVAHAFIETPVGGPPNSEKGKTAARVPRGPWRFRKYRISVFLLTADGVRNLVSRLNFETGVFTEQNRMNYRFDVVASIRVDRTASDEQKLELVLVDGTKIGMQMAEVSLDEDTTHGVDESTESVARLTQDAAGVQHTIHVLEGIAAEGRAWVRRTGFGRSQDGGRIASALRDENASRGQESPGRTGTATDADLAAARGAEVNLSSGQDRPEARPAQPDPSPDSPQPGADPKTT</sequence>
<feature type="compositionally biased region" description="Basic and acidic residues" evidence="1">
    <location>
        <begin position="1"/>
        <end position="11"/>
    </location>
</feature>
<dbReference type="HOGENOM" id="CLU_421438_0_0_11"/>
<keyword evidence="2" id="KW-0472">Membrane</keyword>
<gene>
    <name evidence="3" type="ordered locus">FRAAL3910</name>
</gene>
<name>Q0RIW2_FRAAA</name>
<organism evidence="3 4">
    <name type="scientific">Frankia alni (strain DSM 45986 / CECT 9034 / ACN14a)</name>
    <dbReference type="NCBI Taxonomy" id="326424"/>
    <lineage>
        <taxon>Bacteria</taxon>
        <taxon>Bacillati</taxon>
        <taxon>Actinomycetota</taxon>
        <taxon>Actinomycetes</taxon>
        <taxon>Frankiales</taxon>
        <taxon>Frankiaceae</taxon>
        <taxon>Frankia</taxon>
    </lineage>
</organism>
<evidence type="ECO:0000256" key="2">
    <source>
        <dbReference type="SAM" id="Phobius"/>
    </source>
</evidence>
<feature type="compositionally biased region" description="Low complexity" evidence="1">
    <location>
        <begin position="687"/>
        <end position="703"/>
    </location>
</feature>
<proteinExistence type="predicted"/>
<reference evidence="3 4" key="1">
    <citation type="journal article" date="2007" name="Genome Res.">
        <title>Genome characteristics of facultatively symbiotic Frankia sp. strains reflect host range and host plant biogeography.</title>
        <authorList>
            <person name="Normand P."/>
            <person name="Lapierre P."/>
            <person name="Tisa L.S."/>
            <person name="Gogarten J.P."/>
            <person name="Alloisio N."/>
            <person name="Bagnarol E."/>
            <person name="Bassi C.A."/>
            <person name="Berry A.M."/>
            <person name="Bickhart D.M."/>
            <person name="Choisne N."/>
            <person name="Couloux A."/>
            <person name="Cournoyer B."/>
            <person name="Cruveiller S."/>
            <person name="Daubin V."/>
            <person name="Demange N."/>
            <person name="Francino M.P."/>
            <person name="Goltsman E."/>
            <person name="Huang Y."/>
            <person name="Kopp O.R."/>
            <person name="Labarre L."/>
            <person name="Lapidus A."/>
            <person name="Lavire C."/>
            <person name="Marechal J."/>
            <person name="Martinez M."/>
            <person name="Mastronunzio J.E."/>
            <person name="Mullin B.C."/>
            <person name="Niemann J."/>
            <person name="Pujic P."/>
            <person name="Rawnsley T."/>
            <person name="Rouy Z."/>
            <person name="Schenowitz C."/>
            <person name="Sellstedt A."/>
            <person name="Tavares F."/>
            <person name="Tomkins J.P."/>
            <person name="Vallenet D."/>
            <person name="Valverde C."/>
            <person name="Wall L.G."/>
            <person name="Wang Y."/>
            <person name="Medigue C."/>
            <person name="Benson D.R."/>
        </authorList>
    </citation>
    <scope>NUCLEOTIDE SEQUENCE [LARGE SCALE GENOMIC DNA]</scope>
    <source>
        <strain evidence="4">DSM 45986 / CECT 9034 / ACN14a</strain>
    </source>
</reference>
<dbReference type="AlphaFoldDB" id="Q0RIW2"/>
<feature type="region of interest" description="Disordered" evidence="1">
    <location>
        <begin position="675"/>
        <end position="737"/>
    </location>
</feature>
<dbReference type="RefSeq" id="WP_011605045.1">
    <property type="nucleotide sequence ID" value="NC_008278.1"/>
</dbReference>
<keyword evidence="4" id="KW-1185">Reference proteome</keyword>
<feature type="transmembrane region" description="Helical" evidence="2">
    <location>
        <begin position="414"/>
        <end position="436"/>
    </location>
</feature>
<protein>
    <submittedName>
        <fullName evidence="3">Hypothetical membrane protein</fullName>
    </submittedName>
</protein>
<evidence type="ECO:0000313" key="3">
    <source>
        <dbReference type="EMBL" id="CAJ62553.1"/>
    </source>
</evidence>
<feature type="transmembrane region" description="Helical" evidence="2">
    <location>
        <begin position="387"/>
        <end position="408"/>
    </location>
</feature>
<dbReference type="EMBL" id="CT573213">
    <property type="protein sequence ID" value="CAJ62553.1"/>
    <property type="molecule type" value="Genomic_DNA"/>
</dbReference>
<dbReference type="STRING" id="326424.FRAAL3910"/>
<dbReference type="Proteomes" id="UP000000657">
    <property type="component" value="Chromosome"/>
</dbReference>
<dbReference type="eggNOG" id="ENOG502Z92A">
    <property type="taxonomic scope" value="Bacteria"/>
</dbReference>
<keyword evidence="2" id="KW-0812">Transmembrane</keyword>
<evidence type="ECO:0000313" key="4">
    <source>
        <dbReference type="Proteomes" id="UP000000657"/>
    </source>
</evidence>
<feature type="compositionally biased region" description="Low complexity" evidence="1">
    <location>
        <begin position="14"/>
        <end position="27"/>
    </location>
</feature>
<dbReference type="KEGG" id="fal:FRAAL3910"/>